<dbReference type="Proteomes" id="UP000186817">
    <property type="component" value="Unassembled WGS sequence"/>
</dbReference>
<evidence type="ECO:0000313" key="3">
    <source>
        <dbReference type="Proteomes" id="UP000186817"/>
    </source>
</evidence>
<name>A0A1Q9CPH8_SYMMI</name>
<sequence>MGKSSPTEVCCSGSTWRPLALAVVSGLNVAPRRRRVHGSAQPHFLAAERANGLFMIVTLAALASKSLRVLLVVLCDLLAKEKESKREADELSQADHAVAQARGPQPTYLEVHG</sequence>
<dbReference type="EMBL" id="LSRX01001016">
    <property type="protein sequence ID" value="OLP84816.1"/>
    <property type="molecule type" value="Genomic_DNA"/>
</dbReference>
<dbReference type="AlphaFoldDB" id="A0A1Q9CPH8"/>
<gene>
    <name evidence="2" type="ORF">AK812_SmicGene34263</name>
</gene>
<dbReference type="OrthoDB" id="10419516at2759"/>
<proteinExistence type="predicted"/>
<protein>
    <submittedName>
        <fullName evidence="2">Uncharacterized protein</fullName>
    </submittedName>
</protein>
<evidence type="ECO:0000313" key="2">
    <source>
        <dbReference type="EMBL" id="OLP84816.1"/>
    </source>
</evidence>
<evidence type="ECO:0000256" key="1">
    <source>
        <dbReference type="SAM" id="MobiDB-lite"/>
    </source>
</evidence>
<organism evidence="2 3">
    <name type="scientific">Symbiodinium microadriaticum</name>
    <name type="common">Dinoflagellate</name>
    <name type="synonym">Zooxanthella microadriatica</name>
    <dbReference type="NCBI Taxonomy" id="2951"/>
    <lineage>
        <taxon>Eukaryota</taxon>
        <taxon>Sar</taxon>
        <taxon>Alveolata</taxon>
        <taxon>Dinophyceae</taxon>
        <taxon>Suessiales</taxon>
        <taxon>Symbiodiniaceae</taxon>
        <taxon>Symbiodinium</taxon>
    </lineage>
</organism>
<accession>A0A1Q9CPH8</accession>
<comment type="caution">
    <text evidence="2">The sequence shown here is derived from an EMBL/GenBank/DDBJ whole genome shotgun (WGS) entry which is preliminary data.</text>
</comment>
<keyword evidence="3" id="KW-1185">Reference proteome</keyword>
<feature type="region of interest" description="Disordered" evidence="1">
    <location>
        <begin position="85"/>
        <end position="113"/>
    </location>
</feature>
<reference evidence="2 3" key="1">
    <citation type="submission" date="2016-02" db="EMBL/GenBank/DDBJ databases">
        <title>Genome analysis of coral dinoflagellate symbionts highlights evolutionary adaptations to a symbiotic lifestyle.</title>
        <authorList>
            <person name="Aranda M."/>
            <person name="Li Y."/>
            <person name="Liew Y.J."/>
            <person name="Baumgarten S."/>
            <person name="Simakov O."/>
            <person name="Wilson M."/>
            <person name="Piel J."/>
            <person name="Ashoor H."/>
            <person name="Bougouffa S."/>
            <person name="Bajic V.B."/>
            <person name="Ryu T."/>
            <person name="Ravasi T."/>
            <person name="Bayer T."/>
            <person name="Micklem G."/>
            <person name="Kim H."/>
            <person name="Bhak J."/>
            <person name="Lajeunesse T.C."/>
            <person name="Voolstra C.R."/>
        </authorList>
    </citation>
    <scope>NUCLEOTIDE SEQUENCE [LARGE SCALE GENOMIC DNA]</scope>
    <source>
        <strain evidence="2 3">CCMP2467</strain>
    </source>
</reference>